<gene>
    <name evidence="10" type="ORF">GV64_09115</name>
</gene>
<dbReference type="PANTHER" id="PTHR30588">
    <property type="entry name" value="BRANCHED-CHAIN AMINO ACID TRANSPORT SYSTEM 2 CARRIER PROTEIN"/>
    <property type="match status" value="1"/>
</dbReference>
<feature type="transmembrane region" description="Helical" evidence="9">
    <location>
        <begin position="12"/>
        <end position="29"/>
    </location>
</feature>
<dbReference type="InterPro" id="IPR004685">
    <property type="entry name" value="Brnchd-chn_aa_trnsp_Livcs"/>
</dbReference>
<organism evidence="10 11">
    <name type="scientific">Endozoicomonas elysicola</name>
    <dbReference type="NCBI Taxonomy" id="305900"/>
    <lineage>
        <taxon>Bacteria</taxon>
        <taxon>Pseudomonadati</taxon>
        <taxon>Pseudomonadota</taxon>
        <taxon>Gammaproteobacteria</taxon>
        <taxon>Oceanospirillales</taxon>
        <taxon>Endozoicomonadaceae</taxon>
        <taxon>Endozoicomonas</taxon>
    </lineage>
</organism>
<evidence type="ECO:0000256" key="9">
    <source>
        <dbReference type="RuleBase" id="RU362122"/>
    </source>
</evidence>
<proteinExistence type="inferred from homology"/>
<protein>
    <recommendedName>
        <fullName evidence="9">Branched-chain amino acid transport system carrier protein</fullName>
    </recommendedName>
</protein>
<evidence type="ECO:0000313" key="11">
    <source>
        <dbReference type="Proteomes" id="UP000027997"/>
    </source>
</evidence>
<dbReference type="STRING" id="305900.GV64_09115"/>
<feature type="transmembrane region" description="Helical" evidence="9">
    <location>
        <begin position="226"/>
        <end position="247"/>
    </location>
</feature>
<feature type="transmembrane region" description="Helical" evidence="9">
    <location>
        <begin position="195"/>
        <end position="214"/>
    </location>
</feature>
<dbReference type="GO" id="GO:0005886">
    <property type="term" value="C:plasma membrane"/>
    <property type="evidence" value="ECO:0007669"/>
    <property type="project" value="UniProtKB-SubCell"/>
</dbReference>
<name>A0A081K9Q5_9GAMM</name>
<keyword evidence="3 9" id="KW-0813">Transport</keyword>
<feature type="transmembrane region" description="Helical" evidence="9">
    <location>
        <begin position="413"/>
        <end position="432"/>
    </location>
</feature>
<comment type="subcellular location">
    <subcellularLocation>
        <location evidence="9">Cell inner membrane</location>
        <topology evidence="9">Multi-pass membrane protein</topology>
    </subcellularLocation>
    <subcellularLocation>
        <location evidence="1">Cell membrane</location>
        <topology evidence="1">Multi-pass membrane protein</topology>
    </subcellularLocation>
</comment>
<keyword evidence="5 9" id="KW-0812">Transmembrane</keyword>
<keyword evidence="8 9" id="KW-0472">Membrane</keyword>
<keyword evidence="11" id="KW-1185">Reference proteome</keyword>
<dbReference type="EMBL" id="JOJP01000001">
    <property type="protein sequence ID" value="KEI70881.1"/>
    <property type="molecule type" value="Genomic_DNA"/>
</dbReference>
<evidence type="ECO:0000256" key="5">
    <source>
        <dbReference type="ARBA" id="ARBA00022692"/>
    </source>
</evidence>
<dbReference type="Gene3D" id="1.20.1740.10">
    <property type="entry name" value="Amino acid/polyamine transporter I"/>
    <property type="match status" value="1"/>
</dbReference>
<dbReference type="Pfam" id="PF05525">
    <property type="entry name" value="Branch_AA_trans"/>
    <property type="match status" value="1"/>
</dbReference>
<evidence type="ECO:0000256" key="4">
    <source>
        <dbReference type="ARBA" id="ARBA00022475"/>
    </source>
</evidence>
<evidence type="ECO:0000256" key="8">
    <source>
        <dbReference type="ARBA" id="ARBA00023136"/>
    </source>
</evidence>
<dbReference type="PANTHER" id="PTHR30588:SF0">
    <property type="entry name" value="BRANCHED-CHAIN AMINO ACID PERMEASE BRNQ"/>
    <property type="match status" value="1"/>
</dbReference>
<feature type="transmembrane region" description="Helical" evidence="9">
    <location>
        <begin position="341"/>
        <end position="362"/>
    </location>
</feature>
<evidence type="ECO:0000256" key="1">
    <source>
        <dbReference type="ARBA" id="ARBA00004651"/>
    </source>
</evidence>
<dbReference type="Proteomes" id="UP000027997">
    <property type="component" value="Unassembled WGS sequence"/>
</dbReference>
<feature type="transmembrane region" description="Helical" evidence="9">
    <location>
        <begin position="282"/>
        <end position="304"/>
    </location>
</feature>
<evidence type="ECO:0000256" key="7">
    <source>
        <dbReference type="ARBA" id="ARBA00022989"/>
    </source>
</evidence>
<comment type="caution">
    <text evidence="10">The sequence shown here is derived from an EMBL/GenBank/DDBJ whole genome shotgun (WGS) entry which is preliminary data.</text>
</comment>
<dbReference type="RefSeq" id="WP_020580486.1">
    <property type="nucleotide sequence ID" value="NZ_JOJP01000001.1"/>
</dbReference>
<comment type="similarity">
    <text evidence="2 9">Belongs to the branched chain amino acid transporter family.</text>
</comment>
<dbReference type="GO" id="GO:0015818">
    <property type="term" value="P:isoleucine transport"/>
    <property type="evidence" value="ECO:0007669"/>
    <property type="project" value="TreeGrafter"/>
</dbReference>
<feature type="transmembrane region" description="Helical" evidence="9">
    <location>
        <begin position="151"/>
        <end position="170"/>
    </location>
</feature>
<dbReference type="AlphaFoldDB" id="A0A081K9Q5"/>
<dbReference type="GO" id="GO:0015820">
    <property type="term" value="P:L-leucine transport"/>
    <property type="evidence" value="ECO:0007669"/>
    <property type="project" value="TreeGrafter"/>
</dbReference>
<keyword evidence="6 9" id="KW-0029">Amino-acid transport</keyword>
<keyword evidence="7 9" id="KW-1133">Transmembrane helix</keyword>
<dbReference type="eggNOG" id="COG1114">
    <property type="taxonomic scope" value="Bacteria"/>
</dbReference>
<comment type="function">
    <text evidence="9">Component of the transport system for branched-chain amino acids.</text>
</comment>
<evidence type="ECO:0000256" key="6">
    <source>
        <dbReference type="ARBA" id="ARBA00022970"/>
    </source>
</evidence>
<reference evidence="10 11" key="1">
    <citation type="submission" date="2014-06" db="EMBL/GenBank/DDBJ databases">
        <title>Whole Genome Sequences of Three Symbiotic Endozoicomonas Bacteria.</title>
        <authorList>
            <person name="Neave M.J."/>
            <person name="Apprill A."/>
            <person name="Voolstra C.R."/>
        </authorList>
    </citation>
    <scope>NUCLEOTIDE SEQUENCE [LARGE SCALE GENOMIC DNA]</scope>
    <source>
        <strain evidence="10 11">DSM 22380</strain>
    </source>
</reference>
<evidence type="ECO:0000256" key="2">
    <source>
        <dbReference type="ARBA" id="ARBA00008540"/>
    </source>
</evidence>
<dbReference type="GO" id="GO:0015188">
    <property type="term" value="F:L-isoleucine transmembrane transporter activity"/>
    <property type="evidence" value="ECO:0007669"/>
    <property type="project" value="TreeGrafter"/>
</dbReference>
<evidence type="ECO:0000313" key="10">
    <source>
        <dbReference type="EMBL" id="KEI70881.1"/>
    </source>
</evidence>
<sequence>MPQTLKTTDIIATGLMTFALFLGAGNIIFPPFLGHMAGTELIVAMLGFLLTGVGLPLLGVIACARAGGGLEKLTAIFPPKVALTFAVVLFLAIGPLFASPRTAVVSYELGLLPFMSGPSTLSLALFSVAFFAIALYLALFPGRLIETVGKLITPLLVVVLVVIAVGAFLFPQGEAGAATESMISQGFFNGFREGYQTMDTLGALVFGVVIINAIQNKGVTDTRQVARYTFIAGLIASVGLSLVYLVLGYIGSTSHQLVAAPQNGAEIISLFVNAVFGSWGKVVLAITVILACLTTAIGLLSACGEYFSRVFPALNYRSWVILCALASALIANVGLNTLLKVTIPALLIIYPVAIALIMVTLLKSWMGNPKRVMTCVLIPVGLISIVEGLHAAGLSFVGPAYDLLAYLPLQKEGLVWLLPGVLGGVLGMLTSVRSSDVAKPVQG</sequence>
<feature type="transmembrane region" description="Helical" evidence="9">
    <location>
        <begin position="76"/>
        <end position="98"/>
    </location>
</feature>
<evidence type="ECO:0000256" key="3">
    <source>
        <dbReference type="ARBA" id="ARBA00022448"/>
    </source>
</evidence>
<dbReference type="GO" id="GO:0005304">
    <property type="term" value="F:L-valine transmembrane transporter activity"/>
    <property type="evidence" value="ECO:0007669"/>
    <property type="project" value="TreeGrafter"/>
</dbReference>
<accession>A0A081K9Q5</accession>
<feature type="transmembrane region" description="Helical" evidence="9">
    <location>
        <begin position="374"/>
        <end position="401"/>
    </location>
</feature>
<keyword evidence="4" id="KW-1003">Cell membrane</keyword>
<feature type="transmembrane region" description="Helical" evidence="9">
    <location>
        <begin position="41"/>
        <end position="64"/>
    </location>
</feature>
<feature type="transmembrane region" description="Helical" evidence="9">
    <location>
        <begin position="316"/>
        <end position="335"/>
    </location>
</feature>
<dbReference type="GO" id="GO:0015190">
    <property type="term" value="F:L-leucine transmembrane transporter activity"/>
    <property type="evidence" value="ECO:0007669"/>
    <property type="project" value="TreeGrafter"/>
</dbReference>
<feature type="transmembrane region" description="Helical" evidence="9">
    <location>
        <begin position="118"/>
        <end position="139"/>
    </location>
</feature>
<dbReference type="NCBIfam" id="TIGR00796">
    <property type="entry name" value="livcs"/>
    <property type="match status" value="1"/>
</dbReference>